<organism evidence="2 3">
    <name type="scientific">Bradyrhizobium brasilense</name>
    <dbReference type="NCBI Taxonomy" id="1419277"/>
    <lineage>
        <taxon>Bacteria</taxon>
        <taxon>Pseudomonadati</taxon>
        <taxon>Pseudomonadota</taxon>
        <taxon>Alphaproteobacteria</taxon>
        <taxon>Hyphomicrobiales</taxon>
        <taxon>Nitrobacteraceae</taxon>
        <taxon>Bradyrhizobium</taxon>
    </lineage>
</organism>
<dbReference type="Proteomes" id="UP000199245">
    <property type="component" value="Unassembled WGS sequence"/>
</dbReference>
<reference evidence="2 3" key="1">
    <citation type="submission" date="2016-10" db="EMBL/GenBank/DDBJ databases">
        <authorList>
            <person name="de Groot N.N."/>
        </authorList>
    </citation>
    <scope>NUCLEOTIDE SEQUENCE [LARGE SCALE GENOMIC DNA]</scope>
    <source>
        <strain evidence="2 3">R5</strain>
    </source>
</reference>
<feature type="region of interest" description="Disordered" evidence="1">
    <location>
        <begin position="76"/>
        <end position="101"/>
    </location>
</feature>
<dbReference type="EMBL" id="FMZW01000088">
    <property type="protein sequence ID" value="SDF92156.1"/>
    <property type="molecule type" value="Genomic_DNA"/>
</dbReference>
<protein>
    <submittedName>
        <fullName evidence="2">Uncharacterized protein</fullName>
    </submittedName>
</protein>
<accession>A0A1G7Q0W9</accession>
<sequence length="193" mass="21398">MVCHSPPVRNMARATSSSLIARRSADCAAALSPFAQAEHRSLRWWVATSACAIRSAAPAKPDRRFVSFIQSSPELRPHLRRLDKRGPRNRKQSSPSRRTRLFYSFGPQNKLAVCDGFSAPPRNQAPDSKNHRRASRLFKDGPDEHQTAANPMRLQAGCDQSAAGADVWDQLFNGARPLPFDGGGTLRIDQPKR</sequence>
<feature type="compositionally biased region" description="Basic residues" evidence="1">
    <location>
        <begin position="78"/>
        <end position="91"/>
    </location>
</feature>
<dbReference type="AlphaFoldDB" id="A0A1G7Q0W9"/>
<proteinExistence type="predicted"/>
<evidence type="ECO:0000256" key="1">
    <source>
        <dbReference type="SAM" id="MobiDB-lite"/>
    </source>
</evidence>
<evidence type="ECO:0000313" key="3">
    <source>
        <dbReference type="Proteomes" id="UP000199245"/>
    </source>
</evidence>
<gene>
    <name evidence="2" type="ORF">SAMN05216337_108821</name>
</gene>
<name>A0A1G7Q0W9_9BRAD</name>
<evidence type="ECO:0000313" key="2">
    <source>
        <dbReference type="EMBL" id="SDF92156.1"/>
    </source>
</evidence>